<name>A0AAD5DM79_9CHLO</name>
<dbReference type="AlphaFoldDB" id="A0AAD5DM79"/>
<keyword evidence="2" id="KW-0732">Signal</keyword>
<dbReference type="Proteomes" id="UP001205105">
    <property type="component" value="Unassembled WGS sequence"/>
</dbReference>
<feature type="region of interest" description="Disordered" evidence="1">
    <location>
        <begin position="39"/>
        <end position="247"/>
    </location>
</feature>
<feature type="compositionally biased region" description="Low complexity" evidence="1">
    <location>
        <begin position="162"/>
        <end position="171"/>
    </location>
</feature>
<evidence type="ECO:0000313" key="4">
    <source>
        <dbReference type="Proteomes" id="UP001205105"/>
    </source>
</evidence>
<organism evidence="3 4">
    <name type="scientific">Chlorella ohadii</name>
    <dbReference type="NCBI Taxonomy" id="2649997"/>
    <lineage>
        <taxon>Eukaryota</taxon>
        <taxon>Viridiplantae</taxon>
        <taxon>Chlorophyta</taxon>
        <taxon>core chlorophytes</taxon>
        <taxon>Trebouxiophyceae</taxon>
        <taxon>Chlorellales</taxon>
        <taxon>Chlorellaceae</taxon>
        <taxon>Chlorella clade</taxon>
        <taxon>Chlorella</taxon>
    </lineage>
</organism>
<evidence type="ECO:0000256" key="1">
    <source>
        <dbReference type="SAM" id="MobiDB-lite"/>
    </source>
</evidence>
<feature type="compositionally biased region" description="Polar residues" evidence="1">
    <location>
        <begin position="90"/>
        <end position="100"/>
    </location>
</feature>
<feature type="region of interest" description="Disordered" evidence="1">
    <location>
        <begin position="499"/>
        <end position="530"/>
    </location>
</feature>
<evidence type="ECO:0000313" key="3">
    <source>
        <dbReference type="EMBL" id="KAI7836939.1"/>
    </source>
</evidence>
<protein>
    <submittedName>
        <fullName evidence="3">Uncharacterized protein</fullName>
    </submittedName>
</protein>
<feature type="compositionally biased region" description="Low complexity" evidence="1">
    <location>
        <begin position="42"/>
        <end position="66"/>
    </location>
</feature>
<feature type="chain" id="PRO_5042181403" evidence="2">
    <location>
        <begin position="21"/>
        <end position="530"/>
    </location>
</feature>
<evidence type="ECO:0000256" key="2">
    <source>
        <dbReference type="SAM" id="SignalP"/>
    </source>
</evidence>
<dbReference type="EMBL" id="JADXDR010000169">
    <property type="protein sequence ID" value="KAI7836939.1"/>
    <property type="molecule type" value="Genomic_DNA"/>
</dbReference>
<keyword evidence="4" id="KW-1185">Reference proteome</keyword>
<gene>
    <name evidence="3" type="ORF">COHA_009188</name>
</gene>
<proteinExistence type="predicted"/>
<accession>A0AAD5DM79</accession>
<reference evidence="3" key="1">
    <citation type="submission" date="2020-11" db="EMBL/GenBank/DDBJ databases">
        <title>Chlorella ohadii genome sequencing and assembly.</title>
        <authorList>
            <person name="Murik O."/>
            <person name="Treves H."/>
            <person name="Kedem I."/>
            <person name="Shotland Y."/>
            <person name="Kaplan A."/>
        </authorList>
    </citation>
    <scope>NUCLEOTIDE SEQUENCE</scope>
    <source>
        <strain evidence="3">1</strain>
    </source>
</reference>
<feature type="compositionally biased region" description="Gly residues" evidence="1">
    <location>
        <begin position="182"/>
        <end position="217"/>
    </location>
</feature>
<feature type="compositionally biased region" description="Gly residues" evidence="1">
    <location>
        <begin position="109"/>
        <end position="119"/>
    </location>
</feature>
<comment type="caution">
    <text evidence="3">The sequence shown here is derived from an EMBL/GenBank/DDBJ whole genome shotgun (WGS) entry which is preliminary data.</text>
</comment>
<feature type="signal peptide" evidence="2">
    <location>
        <begin position="1"/>
        <end position="20"/>
    </location>
</feature>
<sequence>MRRLSAIALVLVLLPGLVLAKRGHGQRYGSKPGAGCYGGSSSGANGASAGGSDDCNLSGTTGSGAPTPSPGPLFPGTSAPSGAPAGGNDGTSSTGSQTVRPGTPTRPGCYGGSTAGGSATGDDDCNPSGSGTDGNLPTPEGNPGASTSGDSAPGPVPADGNTGSTVPSPSGGRPGVSPPIGCYGGSPGGSTGGVTGGSGSSTGDSTGGADGSNGGNDGCQEPLLPADKPQQPEQPDRPLQPGDVGESAAIIGDPYVRGFDRDWFEFAGEPGGTYTLLTTGDGAQLDATFAAGGLKGMATFVRSLHFWQGATDIKVLVAELNGRWQMGVSVNGVSMGMNDFITLPDGITVETTPNFRDTGRPSVAIVTPQNLKIEGKQRQPTKPAQIADPLYGEWLDTFITVLDPQQGLAQPVGGLIGETYVGPDELLGAAATGSGNAPLIAGLVHLDADTVAAAALDGMVAAQSIEGLAPAAAPSPAGSLDPVVNQVLSEALEDQLAAELTETEAAPAPAAQPEQQPEEQPAAAAPAPAA</sequence>